<feature type="transmembrane region" description="Helical" evidence="1">
    <location>
        <begin position="198"/>
        <end position="226"/>
    </location>
</feature>
<protein>
    <recommendedName>
        <fullName evidence="2">GGDEF domain-containing protein</fullName>
    </recommendedName>
</protein>
<dbReference type="Pfam" id="PF00990">
    <property type="entry name" value="GGDEF"/>
    <property type="match status" value="1"/>
</dbReference>
<feature type="transmembrane region" description="Helical" evidence="1">
    <location>
        <begin position="165"/>
        <end position="186"/>
    </location>
</feature>
<dbReference type="InterPro" id="IPR029016">
    <property type="entry name" value="GAF-like_dom_sf"/>
</dbReference>
<comment type="caution">
    <text evidence="3">The sequence shown here is derived from an EMBL/GenBank/DDBJ whole genome shotgun (WGS) entry which is preliminary data.</text>
</comment>
<dbReference type="SUPFAM" id="SSF55781">
    <property type="entry name" value="GAF domain-like"/>
    <property type="match status" value="1"/>
</dbReference>
<feature type="transmembrane region" description="Helical" evidence="1">
    <location>
        <begin position="141"/>
        <end position="159"/>
    </location>
</feature>
<dbReference type="NCBIfam" id="TIGR00254">
    <property type="entry name" value="GGDEF"/>
    <property type="match status" value="1"/>
</dbReference>
<dbReference type="InterPro" id="IPR029787">
    <property type="entry name" value="Nucleotide_cyclase"/>
</dbReference>
<dbReference type="Gene3D" id="3.30.70.270">
    <property type="match status" value="1"/>
</dbReference>
<accession>A0A660SH93</accession>
<keyword evidence="1" id="KW-1133">Transmembrane helix</keyword>
<dbReference type="InterPro" id="IPR000160">
    <property type="entry name" value="GGDEF_dom"/>
</dbReference>
<dbReference type="PANTHER" id="PTHR45138">
    <property type="entry name" value="REGULATORY COMPONENTS OF SENSORY TRANSDUCTION SYSTEM"/>
    <property type="match status" value="1"/>
</dbReference>
<name>A0A660SH93_UNCW3</name>
<dbReference type="Gene3D" id="3.30.450.40">
    <property type="match status" value="1"/>
</dbReference>
<dbReference type="EMBL" id="QNBE01000081">
    <property type="protein sequence ID" value="RKX69506.1"/>
    <property type="molecule type" value="Genomic_DNA"/>
</dbReference>
<dbReference type="SMART" id="SM00267">
    <property type="entry name" value="GGDEF"/>
    <property type="match status" value="1"/>
</dbReference>
<dbReference type="PROSITE" id="PS50887">
    <property type="entry name" value="GGDEF"/>
    <property type="match status" value="1"/>
</dbReference>
<evidence type="ECO:0000313" key="4">
    <source>
        <dbReference type="Proteomes" id="UP000268469"/>
    </source>
</evidence>
<dbReference type="CDD" id="cd01949">
    <property type="entry name" value="GGDEF"/>
    <property type="match status" value="1"/>
</dbReference>
<feature type="transmembrane region" description="Helical" evidence="1">
    <location>
        <begin position="329"/>
        <end position="350"/>
    </location>
</feature>
<feature type="transmembrane region" description="Helical" evidence="1">
    <location>
        <begin position="246"/>
        <end position="265"/>
    </location>
</feature>
<dbReference type="AlphaFoldDB" id="A0A660SH93"/>
<dbReference type="InterPro" id="IPR050469">
    <property type="entry name" value="Diguanylate_Cyclase"/>
</dbReference>
<organism evidence="3 4">
    <name type="scientific">candidate division WOR-3 bacterium</name>
    <dbReference type="NCBI Taxonomy" id="2052148"/>
    <lineage>
        <taxon>Bacteria</taxon>
        <taxon>Bacteria division WOR-3</taxon>
    </lineage>
</organism>
<feature type="transmembrane region" description="Helical" evidence="1">
    <location>
        <begin position="272"/>
        <end position="295"/>
    </location>
</feature>
<sequence>MDNTKGCSRNSKEWWRHMKRHKGMPTTILAARGTNDRMGRGYPFPSPSRGNQTIDQNLDQNPMASHTSLSYYPIANRCQKKIMNNRNFSQDRASLIFQTVTNLKRIKSSPSFMFQILAKDELYNRLISAIISTMRGRLRRYYEYLIIAVGLGAPLALFLTERPPLPPLLDLIFLLTVAAIAARYYVSIKNTIVSFEIVIYLFLLLTYGPVIAALTSLFTISLVWFIRGFPSLYRGDQAGFLGSLKMGLYNGGVYSIMYLLVGSLFEPYPTLIRGIFAAFFLVGLNEIFFAFSRFLERYDLKRYFKEEALQSDLIEILIYPLGISMAMLYQAHGFIATLPLIMSILLLSIIGNQMSKYQSRIEMRIQEEEELNEITEELESLLDLDRLIDTALEKVFHFINARKVAIVLESPDHRIFLHKSYDGTRVSEGEEVSSEAIDLNLSTGEKSLGSLRVIPDLPLSRGKMILLENLTKHISLCLANAILYKLSIEDPLTSLFTRRYFEQKLTEGVTQVEKKNGRFSIVLFDIDNFKMINDQLGHRMGDWVLIQFARVLRDGSRKHDIIARWGGDEFVTILPDTGEEEARQYGERIQEVFSNYLFRIKNREIRCSVTFGHFEYHPKSRIHRNEIFHEVDRRLLALKRKKGR</sequence>
<gene>
    <name evidence="3" type="ORF">DRP53_08040</name>
</gene>
<reference evidence="3 4" key="1">
    <citation type="submission" date="2018-06" db="EMBL/GenBank/DDBJ databases">
        <title>Extensive metabolic versatility and redundancy in microbially diverse, dynamic hydrothermal sediments.</title>
        <authorList>
            <person name="Dombrowski N."/>
            <person name="Teske A."/>
            <person name="Baker B.J."/>
        </authorList>
    </citation>
    <scope>NUCLEOTIDE SEQUENCE [LARGE SCALE GENOMIC DNA]</scope>
    <source>
        <strain evidence="3">B36_G15</strain>
    </source>
</reference>
<dbReference type="InterPro" id="IPR043128">
    <property type="entry name" value="Rev_trsase/Diguanyl_cyclase"/>
</dbReference>
<keyword evidence="1" id="KW-0812">Transmembrane</keyword>
<dbReference type="SUPFAM" id="SSF55073">
    <property type="entry name" value="Nucleotide cyclase"/>
    <property type="match status" value="1"/>
</dbReference>
<keyword evidence="1" id="KW-0472">Membrane</keyword>
<evidence type="ECO:0000256" key="1">
    <source>
        <dbReference type="SAM" id="Phobius"/>
    </source>
</evidence>
<dbReference type="PANTHER" id="PTHR45138:SF9">
    <property type="entry name" value="DIGUANYLATE CYCLASE DGCM-RELATED"/>
    <property type="match status" value="1"/>
</dbReference>
<evidence type="ECO:0000313" key="3">
    <source>
        <dbReference type="EMBL" id="RKX69506.1"/>
    </source>
</evidence>
<dbReference type="GO" id="GO:0052621">
    <property type="term" value="F:diguanylate cyclase activity"/>
    <property type="evidence" value="ECO:0007669"/>
    <property type="project" value="TreeGrafter"/>
</dbReference>
<feature type="domain" description="GGDEF" evidence="2">
    <location>
        <begin position="517"/>
        <end position="644"/>
    </location>
</feature>
<dbReference type="Proteomes" id="UP000268469">
    <property type="component" value="Unassembled WGS sequence"/>
</dbReference>
<proteinExistence type="predicted"/>
<evidence type="ECO:0000259" key="2">
    <source>
        <dbReference type="PROSITE" id="PS50887"/>
    </source>
</evidence>